<dbReference type="GO" id="GO:0016760">
    <property type="term" value="F:cellulose synthase (UDP-forming) activity"/>
    <property type="evidence" value="ECO:0007669"/>
    <property type="project" value="InterPro"/>
</dbReference>
<keyword evidence="3" id="KW-0808">Transferase</keyword>
<dbReference type="EMBL" id="JACGWJ010000423">
    <property type="protein sequence ID" value="KAL0292533.1"/>
    <property type="molecule type" value="Genomic_DNA"/>
</dbReference>
<evidence type="ECO:0000256" key="8">
    <source>
        <dbReference type="PIRSR" id="PIRSR605150-2"/>
    </source>
</evidence>
<dbReference type="InterPro" id="IPR005150">
    <property type="entry name" value="Cellulose_synth"/>
</dbReference>
<feature type="binding site" evidence="8">
    <location>
        <position position="132"/>
    </location>
    <ligand>
        <name>UDP-alpha-D-glucose</name>
        <dbReference type="ChEBI" id="CHEBI:58885"/>
    </ligand>
</feature>
<dbReference type="AlphaFoldDB" id="A0AAW2JFF9"/>
<comment type="subcellular location">
    <subcellularLocation>
        <location evidence="1">Endomembrane system</location>
    </subcellularLocation>
</comment>
<dbReference type="Pfam" id="PF03552">
    <property type="entry name" value="Cellulose_synt"/>
    <property type="match status" value="3"/>
</dbReference>
<evidence type="ECO:0000256" key="1">
    <source>
        <dbReference type="ARBA" id="ARBA00004308"/>
    </source>
</evidence>
<evidence type="ECO:0000256" key="4">
    <source>
        <dbReference type="ARBA" id="ARBA00022692"/>
    </source>
</evidence>
<keyword evidence="6 10" id="KW-0472">Membrane</keyword>
<accession>A0AAW2JFF9</accession>
<evidence type="ECO:0000256" key="3">
    <source>
        <dbReference type="ARBA" id="ARBA00022679"/>
    </source>
</evidence>
<sequence length="394" mass="44617">APSPPDFQPSFRSSLLRRHLRRALPPRRNPPPAPHHHLPFFLHNPFHGYVRYYPRFHVAELTGLPHEPRHHKTLPRKPPKSSKSAGGFPGAGRVHMHGGPVQGAAHEGGCNRLSVMAYDYPTEKLSIYVSDDGGSELTLFALIEAAKFGKVWLPFCKENRVLERCPEAYFGSEFAARNSESEKIKLRVSAVMTNAPTILTLDCDMVSNDPSTPLKMLCYFMDNSIGPQLSVGFRYGSLVEDYYTGYRLHCEGWKSVYCSPERPAFLSEMPIALNDVVSDPWFFLYVFLFLGAYGQDYVEFVLAKGTTLRWWSDQRMWLIRILTSDLFGTLEYISNQLGIATRSFNVTSKVNDDELKNRYDEGKFEFGVPSPMFVPLSTVAIINLAAFFGDFHKS</sequence>
<evidence type="ECO:0000313" key="11">
    <source>
        <dbReference type="EMBL" id="KAL0292533.1"/>
    </source>
</evidence>
<keyword evidence="2" id="KW-0328">Glycosyltransferase</keyword>
<keyword evidence="5 10" id="KW-1133">Transmembrane helix</keyword>
<proteinExistence type="predicted"/>
<feature type="compositionally biased region" description="Basic residues" evidence="9">
    <location>
        <begin position="68"/>
        <end position="80"/>
    </location>
</feature>
<reference evidence="11" key="1">
    <citation type="submission" date="2020-06" db="EMBL/GenBank/DDBJ databases">
        <authorList>
            <person name="Li T."/>
            <person name="Hu X."/>
            <person name="Zhang T."/>
            <person name="Song X."/>
            <person name="Zhang H."/>
            <person name="Dai N."/>
            <person name="Sheng W."/>
            <person name="Hou X."/>
            <person name="Wei L."/>
        </authorList>
    </citation>
    <scope>NUCLEOTIDE SEQUENCE</scope>
    <source>
        <strain evidence="11">G02</strain>
        <tissue evidence="11">Leaf</tissue>
    </source>
</reference>
<evidence type="ECO:0000256" key="6">
    <source>
        <dbReference type="ARBA" id="ARBA00023136"/>
    </source>
</evidence>
<reference evidence="11" key="2">
    <citation type="journal article" date="2024" name="Plant">
        <title>Genomic evolution and insights into agronomic trait innovations of Sesamum species.</title>
        <authorList>
            <person name="Miao H."/>
            <person name="Wang L."/>
            <person name="Qu L."/>
            <person name="Liu H."/>
            <person name="Sun Y."/>
            <person name="Le M."/>
            <person name="Wang Q."/>
            <person name="Wei S."/>
            <person name="Zheng Y."/>
            <person name="Lin W."/>
            <person name="Duan Y."/>
            <person name="Cao H."/>
            <person name="Xiong S."/>
            <person name="Wang X."/>
            <person name="Wei L."/>
            <person name="Li C."/>
            <person name="Ma Q."/>
            <person name="Ju M."/>
            <person name="Zhao R."/>
            <person name="Li G."/>
            <person name="Mu C."/>
            <person name="Tian Q."/>
            <person name="Mei H."/>
            <person name="Zhang T."/>
            <person name="Gao T."/>
            <person name="Zhang H."/>
        </authorList>
    </citation>
    <scope>NUCLEOTIDE SEQUENCE</scope>
    <source>
        <strain evidence="11">G02</strain>
    </source>
</reference>
<keyword evidence="4 10" id="KW-0812">Transmembrane</keyword>
<dbReference type="GO" id="GO:0071555">
    <property type="term" value="P:cell wall organization"/>
    <property type="evidence" value="ECO:0007669"/>
    <property type="project" value="UniProtKB-KW"/>
</dbReference>
<feature type="region of interest" description="Disordered" evidence="9">
    <location>
        <begin position="64"/>
        <end position="105"/>
    </location>
</feature>
<feature type="non-terminal residue" evidence="11">
    <location>
        <position position="1"/>
    </location>
</feature>
<name>A0AAW2JFF9_SESRA</name>
<evidence type="ECO:0000256" key="7">
    <source>
        <dbReference type="ARBA" id="ARBA00023316"/>
    </source>
</evidence>
<evidence type="ECO:0000256" key="10">
    <source>
        <dbReference type="SAM" id="Phobius"/>
    </source>
</evidence>
<feature type="transmembrane region" description="Helical" evidence="10">
    <location>
        <begin position="372"/>
        <end position="391"/>
    </location>
</feature>
<organism evidence="11">
    <name type="scientific">Sesamum radiatum</name>
    <name type="common">Black benniseed</name>
    <dbReference type="NCBI Taxonomy" id="300843"/>
    <lineage>
        <taxon>Eukaryota</taxon>
        <taxon>Viridiplantae</taxon>
        <taxon>Streptophyta</taxon>
        <taxon>Embryophyta</taxon>
        <taxon>Tracheophyta</taxon>
        <taxon>Spermatophyta</taxon>
        <taxon>Magnoliopsida</taxon>
        <taxon>eudicotyledons</taxon>
        <taxon>Gunneridae</taxon>
        <taxon>Pentapetalae</taxon>
        <taxon>asterids</taxon>
        <taxon>lamiids</taxon>
        <taxon>Lamiales</taxon>
        <taxon>Pedaliaceae</taxon>
        <taxon>Sesamum</taxon>
    </lineage>
</organism>
<evidence type="ECO:0000256" key="2">
    <source>
        <dbReference type="ARBA" id="ARBA00022676"/>
    </source>
</evidence>
<comment type="caution">
    <text evidence="11">The sequence shown here is derived from an EMBL/GenBank/DDBJ whole genome shotgun (WGS) entry which is preliminary data.</text>
</comment>
<evidence type="ECO:0000256" key="9">
    <source>
        <dbReference type="SAM" id="MobiDB-lite"/>
    </source>
</evidence>
<dbReference type="GO" id="GO:0030244">
    <property type="term" value="P:cellulose biosynthetic process"/>
    <property type="evidence" value="ECO:0007669"/>
    <property type="project" value="InterPro"/>
</dbReference>
<dbReference type="GO" id="GO:0012505">
    <property type="term" value="C:endomembrane system"/>
    <property type="evidence" value="ECO:0007669"/>
    <property type="project" value="UniProtKB-SubCell"/>
</dbReference>
<dbReference type="PANTHER" id="PTHR13301">
    <property type="entry name" value="X-BOX TRANSCRIPTION FACTOR-RELATED"/>
    <property type="match status" value="1"/>
</dbReference>
<keyword evidence="7" id="KW-0961">Cell wall biogenesis/degradation</keyword>
<protein>
    <submittedName>
        <fullName evidence="11">Cellulose synthase-like protein G3</fullName>
    </submittedName>
</protein>
<gene>
    <name evidence="11" type="ORF">Sradi_6985200</name>
</gene>
<dbReference type="GO" id="GO:0016020">
    <property type="term" value="C:membrane"/>
    <property type="evidence" value="ECO:0007669"/>
    <property type="project" value="InterPro"/>
</dbReference>
<evidence type="ECO:0000256" key="5">
    <source>
        <dbReference type="ARBA" id="ARBA00022989"/>
    </source>
</evidence>